<dbReference type="GO" id="GO:0005886">
    <property type="term" value="C:plasma membrane"/>
    <property type="evidence" value="ECO:0007669"/>
    <property type="project" value="TreeGrafter"/>
</dbReference>
<feature type="transmembrane region" description="Helical" evidence="6">
    <location>
        <begin position="388"/>
        <end position="407"/>
    </location>
</feature>
<gene>
    <name evidence="8" type="ORF">C6P45_003235</name>
</gene>
<feature type="compositionally biased region" description="Low complexity" evidence="5">
    <location>
        <begin position="109"/>
        <end position="122"/>
    </location>
</feature>
<protein>
    <submittedName>
        <fullName evidence="8">Uncharacterized protein</fullName>
    </submittedName>
</protein>
<keyword evidence="9" id="KW-1185">Reference proteome</keyword>
<evidence type="ECO:0000256" key="5">
    <source>
        <dbReference type="SAM" id="MobiDB-lite"/>
    </source>
</evidence>
<sequence length="864" mass="99610">MITIRLVCYLIYITRLCYAHYIPPESRPNAREVISPGIQPNERIPPKPLYQMDMVLGQMPPPPPDTAIGNGDFMSQNSQLDDFDHSPHRIPPPLPNDMPYNNPDKNGAKKSSNNKDNSNKNNTIPIGNLANGTFPNNDNNTDTQIPLETDPDTNSPKDKKKGPFYDPHFPLDFYDGYDNGSRLRNTNTGSKKYHHARKNDSSLLSNYLINEVLRPYSNYCFANLLSSGYLDLSFNKETGEQIYIKNISLHTPTIVIRCNYTPFNSKTNPANDTISNNLSNSSSQFLLSIALDLEQKMSTRINITKDKSHHKQGNNAKNVIEDHKIKHNHKNKRTSIINNVDHFLFKASFNHSLVMILFLQTTACVGSWMIFLILVLLPSGNRIRSLPVTCYVLLFVIIQTVYMHRTINQVFIPQYRLNIQDVVFYEVNILKTDGYKTCELLIHIACHLNWINIVYYMFHKDTTNNQRRNTIFVQSNKKSTDFYNGNQISKNGSATTTIENLDRGTYSWIPAFTNNRNRFIITVGIILLLLGDIPFGILLWMKNLSGVRGLFKAVECLIYTVFLCSTFGYVWSNFGNVLIRQRVRKKVKLTLRNKIKVLWEDYYQMIPILIYNFVSFVLSYFCTIYFTTKGMHLSRWRFNFVYLLNLLITVNIWGLIAAFEKRELTLIKTTILGRKIDNADPFFFDFKNEASMISTNQSRNSVDFDRSSSNSQLGNSSQTDKKRMNDNKIVKPSKLKHPFSTWKSKINRLKDNRLRSKKVSGNSEYKKNLTICRTSKHSDYRMAAVNDDHTDKTSNCELNLSGKDPNNKATNVQENIKSFSTSYDDRNDSQSVETELTRNVIYYYDRNESTHSDIGPMNHHEHVE</sequence>
<feature type="signal peptide" evidence="7">
    <location>
        <begin position="1"/>
        <end position="19"/>
    </location>
</feature>
<feature type="compositionally biased region" description="Basic and acidic residues" evidence="5">
    <location>
        <begin position="719"/>
        <end position="729"/>
    </location>
</feature>
<proteinExistence type="predicted"/>
<evidence type="ECO:0000256" key="4">
    <source>
        <dbReference type="ARBA" id="ARBA00023136"/>
    </source>
</evidence>
<dbReference type="OrthoDB" id="4033945at2759"/>
<evidence type="ECO:0000256" key="1">
    <source>
        <dbReference type="ARBA" id="ARBA00004141"/>
    </source>
</evidence>
<keyword evidence="7" id="KW-0732">Signal</keyword>
<feature type="transmembrane region" description="Helical" evidence="6">
    <location>
        <begin position="557"/>
        <end position="579"/>
    </location>
</feature>
<dbReference type="GO" id="GO:0071467">
    <property type="term" value="P:cellular response to pH"/>
    <property type="evidence" value="ECO:0007669"/>
    <property type="project" value="TreeGrafter"/>
</dbReference>
<feature type="transmembrane region" description="Helical" evidence="6">
    <location>
        <begin position="519"/>
        <end position="541"/>
    </location>
</feature>
<feature type="compositionally biased region" description="Polar residues" evidence="5">
    <location>
        <begin position="130"/>
        <end position="146"/>
    </location>
</feature>
<dbReference type="Pfam" id="PF08733">
    <property type="entry name" value="PalH"/>
    <property type="match status" value="1"/>
</dbReference>
<dbReference type="InterPro" id="IPR014844">
    <property type="entry name" value="PalH"/>
</dbReference>
<dbReference type="PANTHER" id="PTHR35779">
    <property type="entry name" value="PH-RESPONSE REGULATOR PROTEIN PALH/RIM21"/>
    <property type="match status" value="1"/>
</dbReference>
<keyword evidence="4 6" id="KW-0472">Membrane</keyword>
<feature type="compositionally biased region" description="Low complexity" evidence="5">
    <location>
        <begin position="707"/>
        <end position="718"/>
    </location>
</feature>
<evidence type="ECO:0000256" key="7">
    <source>
        <dbReference type="SAM" id="SignalP"/>
    </source>
</evidence>
<evidence type="ECO:0000256" key="6">
    <source>
        <dbReference type="SAM" id="Phobius"/>
    </source>
</evidence>
<feature type="region of interest" description="Disordered" evidence="5">
    <location>
        <begin position="58"/>
        <end position="165"/>
    </location>
</feature>
<comment type="caution">
    <text evidence="8">The sequence shown here is derived from an EMBL/GenBank/DDBJ whole genome shotgun (WGS) entry which is preliminary data.</text>
</comment>
<feature type="transmembrane region" description="Helical" evidence="6">
    <location>
        <begin position="602"/>
        <end position="628"/>
    </location>
</feature>
<comment type="subcellular location">
    <subcellularLocation>
        <location evidence="1">Membrane</location>
        <topology evidence="1">Multi-pass membrane protein</topology>
    </subcellularLocation>
</comment>
<feature type="transmembrane region" description="Helical" evidence="6">
    <location>
        <begin position="353"/>
        <end position="376"/>
    </location>
</feature>
<name>A0A9P7BB46_MAUEX</name>
<dbReference type="Proteomes" id="UP000750334">
    <property type="component" value="Unassembled WGS sequence"/>
</dbReference>
<organism evidence="8 9">
    <name type="scientific">Maudiozyma exigua</name>
    <name type="common">Yeast</name>
    <name type="synonym">Kazachstania exigua</name>
    <dbReference type="NCBI Taxonomy" id="34358"/>
    <lineage>
        <taxon>Eukaryota</taxon>
        <taxon>Fungi</taxon>
        <taxon>Dikarya</taxon>
        <taxon>Ascomycota</taxon>
        <taxon>Saccharomycotina</taxon>
        <taxon>Saccharomycetes</taxon>
        <taxon>Saccharomycetales</taxon>
        <taxon>Saccharomycetaceae</taxon>
        <taxon>Maudiozyma</taxon>
    </lineage>
</organism>
<evidence type="ECO:0000313" key="9">
    <source>
        <dbReference type="Proteomes" id="UP000750334"/>
    </source>
</evidence>
<evidence type="ECO:0000313" key="8">
    <source>
        <dbReference type="EMBL" id="KAG0669840.1"/>
    </source>
</evidence>
<reference evidence="8 9" key="1">
    <citation type="submission" date="2020-11" db="EMBL/GenBank/DDBJ databases">
        <title>Kefir isolates.</title>
        <authorList>
            <person name="Marcisauskas S."/>
            <person name="Kim Y."/>
            <person name="Blasche S."/>
        </authorList>
    </citation>
    <scope>NUCLEOTIDE SEQUENCE [LARGE SCALE GENOMIC DNA]</scope>
    <source>
        <strain evidence="8 9">OG2</strain>
    </source>
</reference>
<evidence type="ECO:0000256" key="2">
    <source>
        <dbReference type="ARBA" id="ARBA00022692"/>
    </source>
</evidence>
<accession>A0A9P7BB46</accession>
<feature type="transmembrane region" description="Helical" evidence="6">
    <location>
        <begin position="440"/>
        <end position="458"/>
    </location>
</feature>
<feature type="chain" id="PRO_5040322638" evidence="7">
    <location>
        <begin position="20"/>
        <end position="864"/>
    </location>
</feature>
<dbReference type="AlphaFoldDB" id="A0A9P7BB46"/>
<feature type="transmembrane region" description="Helical" evidence="6">
    <location>
        <begin position="640"/>
        <end position="659"/>
    </location>
</feature>
<keyword evidence="3 6" id="KW-1133">Transmembrane helix</keyword>
<evidence type="ECO:0000256" key="3">
    <source>
        <dbReference type="ARBA" id="ARBA00022989"/>
    </source>
</evidence>
<dbReference type="EMBL" id="PUHR01000032">
    <property type="protein sequence ID" value="KAG0669840.1"/>
    <property type="molecule type" value="Genomic_DNA"/>
</dbReference>
<dbReference type="PANTHER" id="PTHR35779:SF2">
    <property type="entry name" value="PROTEIN DFG16"/>
    <property type="match status" value="1"/>
</dbReference>
<feature type="region of interest" description="Disordered" evidence="5">
    <location>
        <begin position="697"/>
        <end position="730"/>
    </location>
</feature>
<keyword evidence="2 6" id="KW-0812">Transmembrane</keyword>